<gene>
    <name evidence="2" type="ORF">MTO99_18390</name>
</gene>
<evidence type="ECO:0000256" key="1">
    <source>
        <dbReference type="SAM" id="MobiDB-lite"/>
    </source>
</evidence>
<proteinExistence type="predicted"/>
<keyword evidence="3" id="KW-1185">Reference proteome</keyword>
<evidence type="ECO:0000313" key="2">
    <source>
        <dbReference type="EMBL" id="UOE44097.1"/>
    </source>
</evidence>
<organism evidence="2 3">
    <name type="scientific">Agromyces larvae</name>
    <dbReference type="NCBI Taxonomy" id="2929802"/>
    <lineage>
        <taxon>Bacteria</taxon>
        <taxon>Bacillati</taxon>
        <taxon>Actinomycetota</taxon>
        <taxon>Actinomycetes</taxon>
        <taxon>Micrococcales</taxon>
        <taxon>Microbacteriaceae</taxon>
        <taxon>Agromyces</taxon>
    </lineage>
</organism>
<reference evidence="2 3" key="1">
    <citation type="submission" date="2022-03" db="EMBL/GenBank/DDBJ databases">
        <title>Mucilaginibacter sp. isolated from the gut of Protaetia brevitarsis seulensis larvae.</title>
        <authorList>
            <person name="Won M."/>
            <person name="Kim S.-J."/>
            <person name="Kwon S.-W."/>
        </authorList>
    </citation>
    <scope>NUCLEOTIDE SEQUENCE [LARGE SCALE GENOMIC DNA]</scope>
    <source>
        <strain evidence="2 3">CFWR-12</strain>
    </source>
</reference>
<name>A0ABY4BXZ6_9MICO</name>
<sequence>MTDFVDPLEEPLGFDRDPRGALDPNAEEAYAAELEAERREAEDTEDAAAEGTGAEDGSVVTSASEGDPLDPETPVDNLE</sequence>
<dbReference type="EMBL" id="CP094528">
    <property type="protein sequence ID" value="UOE44097.1"/>
    <property type="molecule type" value="Genomic_DNA"/>
</dbReference>
<evidence type="ECO:0000313" key="3">
    <source>
        <dbReference type="Proteomes" id="UP000832097"/>
    </source>
</evidence>
<accession>A0ABY4BXZ6</accession>
<feature type="region of interest" description="Disordered" evidence="1">
    <location>
        <begin position="1"/>
        <end position="79"/>
    </location>
</feature>
<dbReference type="RefSeq" id="WP_243555626.1">
    <property type="nucleotide sequence ID" value="NZ_CP094528.1"/>
</dbReference>
<protein>
    <submittedName>
        <fullName evidence="2">Uncharacterized protein</fullName>
    </submittedName>
</protein>
<dbReference type="Proteomes" id="UP000832097">
    <property type="component" value="Chromosome"/>
</dbReference>